<dbReference type="GO" id="GO:0032259">
    <property type="term" value="P:methylation"/>
    <property type="evidence" value="ECO:0007669"/>
    <property type="project" value="UniProtKB-KW"/>
</dbReference>
<comment type="pathway">
    <text evidence="1">Cofactor biosynthesis; adenosylcobalamin biosynthesis.</text>
</comment>
<dbReference type="PANTHER" id="PTHR47036">
    <property type="entry name" value="COBALT-FACTOR III C(17)-METHYLTRANSFERASE-RELATED"/>
    <property type="match status" value="1"/>
</dbReference>
<name>A0A0D1BRJ1_CLOBO</name>
<reference evidence="7 8" key="1">
    <citation type="submission" date="2014-06" db="EMBL/GenBank/DDBJ databases">
        <title>Genome characterization of distinct group I Clostridium botulinum lineages.</title>
        <authorList>
            <person name="Giordani F."/>
            <person name="Anselmo A."/>
            <person name="Fillo S."/>
            <person name="Palozzi A.M."/>
            <person name="Fortunato A."/>
            <person name="Gentile B."/>
            <person name="Ciammaruconi A."/>
            <person name="Anniballi F."/>
            <person name="De Medici D."/>
            <person name="Lista F."/>
        </authorList>
    </citation>
    <scope>NUCLEOTIDE SEQUENCE [LARGE SCALE GENOMIC DNA]</scope>
    <source>
        <strain evidence="7 8">B2 450</strain>
    </source>
</reference>
<dbReference type="GO" id="GO:0008168">
    <property type="term" value="F:methyltransferase activity"/>
    <property type="evidence" value="ECO:0007669"/>
    <property type="project" value="UniProtKB-KW"/>
</dbReference>
<dbReference type="Gene3D" id="3.30.950.10">
    <property type="entry name" value="Methyltransferase, Cobalt-precorrin-4 Transmethylase, Domain 2"/>
    <property type="match status" value="1"/>
</dbReference>
<keyword evidence="2" id="KW-0169">Cobalamin biosynthesis</keyword>
<dbReference type="HOGENOM" id="CLU_047948_2_0_9"/>
<accession>A0A0D1BRJ1</accession>
<dbReference type="UniPathway" id="UPA00148"/>
<dbReference type="SUPFAM" id="SSF53790">
    <property type="entry name" value="Tetrapyrrole methylase"/>
    <property type="match status" value="1"/>
</dbReference>
<dbReference type="CDD" id="cd11646">
    <property type="entry name" value="Precorrin_3B_C17_MT"/>
    <property type="match status" value="1"/>
</dbReference>
<evidence type="ECO:0000313" key="8">
    <source>
        <dbReference type="Proteomes" id="UP000032250"/>
    </source>
</evidence>
<dbReference type="Gene3D" id="3.40.1010.10">
    <property type="entry name" value="Cobalt-precorrin-4 Transmethylase, Domain 1"/>
    <property type="match status" value="1"/>
</dbReference>
<evidence type="ECO:0000256" key="5">
    <source>
        <dbReference type="ARBA" id="ARBA00022691"/>
    </source>
</evidence>
<keyword evidence="4 7" id="KW-0808">Transferase</keyword>
<dbReference type="InterPro" id="IPR035996">
    <property type="entry name" value="4pyrrol_Methylase_sf"/>
</dbReference>
<sequence>MGKLYVVGIGPGSLEHITVKAKKVLEESDIIVGYSKYIDYVKPLIEEKEVHTTGMKKEEERCQRALDLSKDKVVSVISTGDAGIYGMAGLILEMNEDKNLEIEIIPGVTASTSAASIIGAPLMHDNCNISLSDLMTPYEIIKKRVKLAAEGDFVISLYNPKSKGRPYYLKECIEIIKEYRSKGTPVAVVKNALRDGEEIRLYTLENFTDDFADMLSTVIIGNSSSFIKEGKFITRRGYKVYKD</sequence>
<evidence type="ECO:0000259" key="6">
    <source>
        <dbReference type="Pfam" id="PF00590"/>
    </source>
</evidence>
<keyword evidence="5" id="KW-0949">S-adenosyl-L-methionine</keyword>
<dbReference type="Proteomes" id="UP000032250">
    <property type="component" value="Unassembled WGS sequence"/>
</dbReference>
<evidence type="ECO:0000256" key="4">
    <source>
        <dbReference type="ARBA" id="ARBA00022679"/>
    </source>
</evidence>
<dbReference type="EMBL" id="JXSU01000007">
    <property type="protein sequence ID" value="KIS22935.1"/>
    <property type="molecule type" value="Genomic_DNA"/>
</dbReference>
<evidence type="ECO:0000256" key="3">
    <source>
        <dbReference type="ARBA" id="ARBA00022603"/>
    </source>
</evidence>
<dbReference type="InterPro" id="IPR000878">
    <property type="entry name" value="4pyrrol_Mease"/>
</dbReference>
<dbReference type="OrthoDB" id="9772960at2"/>
<dbReference type="RefSeq" id="WP_003489231.1">
    <property type="nucleotide sequence ID" value="NZ_JXSU01000007.1"/>
</dbReference>
<gene>
    <name evidence="7" type="ORF">N495_04840</name>
</gene>
<dbReference type="NCBIfam" id="TIGR01466">
    <property type="entry name" value="cobJ_cbiH"/>
    <property type="match status" value="1"/>
</dbReference>
<feature type="domain" description="Tetrapyrrole methylase" evidence="6">
    <location>
        <begin position="3"/>
        <end position="206"/>
    </location>
</feature>
<dbReference type="InterPro" id="IPR014776">
    <property type="entry name" value="4pyrrole_Mease_sub2"/>
</dbReference>
<protein>
    <submittedName>
        <fullName evidence="7">Cobalt-precorrin-3B C(17)-methyltransferase</fullName>
    </submittedName>
</protein>
<dbReference type="AlphaFoldDB" id="A0A0D1BRJ1"/>
<dbReference type="PANTHER" id="PTHR47036:SF1">
    <property type="entry name" value="COBALT-FACTOR III C(17)-METHYLTRANSFERASE-RELATED"/>
    <property type="match status" value="1"/>
</dbReference>
<proteinExistence type="predicted"/>
<evidence type="ECO:0000256" key="1">
    <source>
        <dbReference type="ARBA" id="ARBA00004953"/>
    </source>
</evidence>
<keyword evidence="3 7" id="KW-0489">Methyltransferase</keyword>
<dbReference type="PATRIC" id="fig|1379739.3.peg.1291"/>
<dbReference type="InterPro" id="IPR051810">
    <property type="entry name" value="Precorrin_MeTrfase"/>
</dbReference>
<dbReference type="InterPro" id="IPR014777">
    <property type="entry name" value="4pyrrole_Mease_sub1"/>
</dbReference>
<comment type="caution">
    <text evidence="7">The sequence shown here is derived from an EMBL/GenBank/DDBJ whole genome shotgun (WGS) entry which is preliminary data.</text>
</comment>
<dbReference type="InterPro" id="IPR006363">
    <property type="entry name" value="Cbl_synth_CobJ/CibH_dom"/>
</dbReference>
<dbReference type="Pfam" id="PF00590">
    <property type="entry name" value="TP_methylase"/>
    <property type="match status" value="1"/>
</dbReference>
<dbReference type="GO" id="GO:0009236">
    <property type="term" value="P:cobalamin biosynthetic process"/>
    <property type="evidence" value="ECO:0007669"/>
    <property type="project" value="UniProtKB-UniPathway"/>
</dbReference>
<evidence type="ECO:0000256" key="2">
    <source>
        <dbReference type="ARBA" id="ARBA00022573"/>
    </source>
</evidence>
<organism evidence="7 8">
    <name type="scientific">Clostridium botulinum B2 450</name>
    <dbReference type="NCBI Taxonomy" id="1379739"/>
    <lineage>
        <taxon>Bacteria</taxon>
        <taxon>Bacillati</taxon>
        <taxon>Bacillota</taxon>
        <taxon>Clostridia</taxon>
        <taxon>Eubacteriales</taxon>
        <taxon>Clostridiaceae</taxon>
        <taxon>Clostridium</taxon>
    </lineage>
</organism>
<evidence type="ECO:0000313" key="7">
    <source>
        <dbReference type="EMBL" id="KIS22935.1"/>
    </source>
</evidence>